<feature type="compositionally biased region" description="Basic and acidic residues" evidence="1">
    <location>
        <begin position="105"/>
        <end position="121"/>
    </location>
</feature>
<evidence type="ECO:0000313" key="2">
    <source>
        <dbReference type="EMBL" id="KAL3783334.1"/>
    </source>
</evidence>
<reference evidence="2 3" key="1">
    <citation type="journal article" date="2020" name="G3 (Bethesda)">
        <title>Improved Reference Genome for Cyclotella cryptica CCMP332, a Model for Cell Wall Morphogenesis, Salinity Adaptation, and Lipid Production in Diatoms (Bacillariophyta).</title>
        <authorList>
            <person name="Roberts W.R."/>
            <person name="Downey K.M."/>
            <person name="Ruck E.C."/>
            <person name="Traller J.C."/>
            <person name="Alverson A.J."/>
        </authorList>
    </citation>
    <scope>NUCLEOTIDE SEQUENCE [LARGE SCALE GENOMIC DNA]</scope>
    <source>
        <strain evidence="2 3">CCMP332</strain>
    </source>
</reference>
<dbReference type="Proteomes" id="UP001516023">
    <property type="component" value="Unassembled WGS sequence"/>
</dbReference>
<protein>
    <submittedName>
        <fullName evidence="2">Uncharacterized protein</fullName>
    </submittedName>
</protein>
<feature type="region of interest" description="Disordered" evidence="1">
    <location>
        <begin position="1"/>
        <end position="45"/>
    </location>
</feature>
<name>A0ABD3P6A0_9STRA</name>
<comment type="caution">
    <text evidence="2">The sequence shown here is derived from an EMBL/GenBank/DDBJ whole genome shotgun (WGS) entry which is preliminary data.</text>
</comment>
<gene>
    <name evidence="2" type="ORF">HJC23_011098</name>
</gene>
<feature type="compositionally biased region" description="Low complexity" evidence="1">
    <location>
        <begin position="26"/>
        <end position="39"/>
    </location>
</feature>
<accession>A0ABD3P6A0</accession>
<proteinExistence type="predicted"/>
<dbReference type="EMBL" id="JABMIG020000263">
    <property type="protein sequence ID" value="KAL3783334.1"/>
    <property type="molecule type" value="Genomic_DNA"/>
</dbReference>
<dbReference type="AlphaFoldDB" id="A0ABD3P6A0"/>
<keyword evidence="3" id="KW-1185">Reference proteome</keyword>
<sequence length="209" mass="23629">MPSIKLNIGRAKSKQIAPQNSARRANNPPAKSSSSSSPSDNKKNKIVLNCDFKKAIFNISQSQGTKPSAHQELDISDTDATARTEFSEFTAEQGPLPDNIYKPRRSVDKEPANRPIRKELDNITESETPPPHQGPREHRHSSWICSTWDGGSFCSEDNDSEDDFDDSLYQLLDQENDSPDQFKKLSLHNILVEEELSFQKSLVWNDEER</sequence>
<evidence type="ECO:0000313" key="3">
    <source>
        <dbReference type="Proteomes" id="UP001516023"/>
    </source>
</evidence>
<feature type="region of interest" description="Disordered" evidence="1">
    <location>
        <begin position="61"/>
        <end position="141"/>
    </location>
</feature>
<organism evidence="2 3">
    <name type="scientific">Cyclotella cryptica</name>
    <dbReference type="NCBI Taxonomy" id="29204"/>
    <lineage>
        <taxon>Eukaryota</taxon>
        <taxon>Sar</taxon>
        <taxon>Stramenopiles</taxon>
        <taxon>Ochrophyta</taxon>
        <taxon>Bacillariophyta</taxon>
        <taxon>Coscinodiscophyceae</taxon>
        <taxon>Thalassiosirophycidae</taxon>
        <taxon>Stephanodiscales</taxon>
        <taxon>Stephanodiscaceae</taxon>
        <taxon>Cyclotella</taxon>
    </lineage>
</organism>
<evidence type="ECO:0000256" key="1">
    <source>
        <dbReference type="SAM" id="MobiDB-lite"/>
    </source>
</evidence>